<reference evidence="13 14" key="1">
    <citation type="journal article" date="2024" name="Science">
        <title>Giant polyketide synthase enzymes in the biosynthesis of giant marine polyether toxins.</title>
        <authorList>
            <person name="Fallon T.R."/>
            <person name="Shende V.V."/>
            <person name="Wierzbicki I.H."/>
            <person name="Pendleton A.L."/>
            <person name="Watervoot N.F."/>
            <person name="Auber R.P."/>
            <person name="Gonzalez D.J."/>
            <person name="Wisecaver J.H."/>
            <person name="Moore B.S."/>
        </authorList>
    </citation>
    <scope>NUCLEOTIDE SEQUENCE [LARGE SCALE GENOMIC DNA]</scope>
    <source>
        <strain evidence="13 14">12B1</strain>
    </source>
</reference>
<keyword evidence="14" id="KW-1185">Reference proteome</keyword>
<evidence type="ECO:0000256" key="10">
    <source>
        <dbReference type="ARBA" id="ARBA00023098"/>
    </source>
</evidence>
<evidence type="ECO:0000256" key="9">
    <source>
        <dbReference type="ARBA" id="ARBA00023004"/>
    </source>
</evidence>
<dbReference type="AlphaFoldDB" id="A0AB34IPI6"/>
<dbReference type="InterPro" id="IPR005804">
    <property type="entry name" value="FA_desaturase_dom"/>
</dbReference>
<feature type="domain" description="Fatty acid desaturase" evidence="12">
    <location>
        <begin position="89"/>
        <end position="394"/>
    </location>
</feature>
<evidence type="ECO:0000259" key="12">
    <source>
        <dbReference type="Pfam" id="PF00487"/>
    </source>
</evidence>
<keyword evidence="7" id="KW-1133">Transmembrane helix</keyword>
<evidence type="ECO:0000313" key="13">
    <source>
        <dbReference type="EMBL" id="KAL1504306.1"/>
    </source>
</evidence>
<keyword evidence="10" id="KW-0443">Lipid metabolism</keyword>
<dbReference type="EMBL" id="JBGBPQ010000020">
    <property type="protein sequence ID" value="KAL1504306.1"/>
    <property type="molecule type" value="Genomic_DNA"/>
</dbReference>
<dbReference type="GO" id="GO:0016020">
    <property type="term" value="C:membrane"/>
    <property type="evidence" value="ECO:0007669"/>
    <property type="project" value="UniProtKB-SubCell"/>
</dbReference>
<keyword evidence="11" id="KW-0472">Membrane</keyword>
<keyword evidence="6" id="KW-0479">Metal-binding</keyword>
<accession>A0AB34IPI6</accession>
<comment type="caution">
    <text evidence="13">The sequence shown here is derived from an EMBL/GenBank/DDBJ whole genome shotgun (WGS) entry which is preliminary data.</text>
</comment>
<evidence type="ECO:0000256" key="3">
    <source>
        <dbReference type="ARBA" id="ARBA00009295"/>
    </source>
</evidence>
<evidence type="ECO:0000313" key="14">
    <source>
        <dbReference type="Proteomes" id="UP001515480"/>
    </source>
</evidence>
<sequence length="432" mass="49449">MCPTSPPREDCSLLSGYSYDATALAASDRWIDSLDHDGFKADIQQLGKALREQQGPEDVAHLKKIVLWSRLCMLAGLATMWYRVNPLSIYCLSLGCMTRWAIVAHHVCHGGFDKCSGGAFNRFKFGVGSLYRRCADWLDWMLVEAWNVEHNQLHHYHLGETDDPDLVEENLTRLREARVPRAAKYVVVGFFMLTWKWYYYAPNTLKMLKLHEMRRRGQVPRDKSGKPMSAGQLAALEVATSPRVFFTAFELFGQTLGPFFIRNFLLIPAVAGALLGWDAWRNSLLSMVFAELLTNVHSFLNIVTNHAGPDLYRFQQPCEPRSATFYLRQVISSVNFRTGSVGTFGGDFNDFTHGWLNYQIEHHLWPDLSMLSYQKAAPLVKAICEKHQVPYVQQSVFWRLKQTIDIMVGDASMRRFPTRWERASDMRGTFAS</sequence>
<keyword evidence="4" id="KW-0349">Heme</keyword>
<evidence type="ECO:0000256" key="8">
    <source>
        <dbReference type="ARBA" id="ARBA00023002"/>
    </source>
</evidence>
<dbReference type="InterPro" id="IPR012171">
    <property type="entry name" value="Fatty_acid_desaturase"/>
</dbReference>
<keyword evidence="8" id="KW-0560">Oxidoreductase</keyword>
<evidence type="ECO:0000256" key="6">
    <source>
        <dbReference type="ARBA" id="ARBA00022723"/>
    </source>
</evidence>
<gene>
    <name evidence="13" type="ORF">AB1Y20_010713</name>
</gene>
<dbReference type="GO" id="GO:0006629">
    <property type="term" value="P:lipid metabolic process"/>
    <property type="evidence" value="ECO:0007669"/>
    <property type="project" value="UniProtKB-KW"/>
</dbReference>
<dbReference type="GO" id="GO:0016717">
    <property type="term" value="F:oxidoreductase activity, acting on paired donors, with oxidation of a pair of donors resulting in the reduction of molecular oxygen to two molecules of water"/>
    <property type="evidence" value="ECO:0007669"/>
    <property type="project" value="TreeGrafter"/>
</dbReference>
<proteinExistence type="inferred from homology"/>
<keyword evidence="5" id="KW-0812">Transmembrane</keyword>
<comment type="subcellular location">
    <subcellularLocation>
        <location evidence="1">Membrane</location>
        <topology evidence="1">Multi-pass membrane protein</topology>
    </subcellularLocation>
</comment>
<keyword evidence="9" id="KW-0408">Iron</keyword>
<comment type="similarity">
    <text evidence="3">Belongs to the fatty acid desaturase type 1 family.</text>
</comment>
<evidence type="ECO:0000256" key="7">
    <source>
        <dbReference type="ARBA" id="ARBA00022989"/>
    </source>
</evidence>
<name>A0AB34IPI6_PRYPA</name>
<organism evidence="13 14">
    <name type="scientific">Prymnesium parvum</name>
    <name type="common">Toxic golden alga</name>
    <dbReference type="NCBI Taxonomy" id="97485"/>
    <lineage>
        <taxon>Eukaryota</taxon>
        <taxon>Haptista</taxon>
        <taxon>Haptophyta</taxon>
        <taxon>Prymnesiophyceae</taxon>
        <taxon>Prymnesiales</taxon>
        <taxon>Prymnesiaceae</taxon>
        <taxon>Prymnesium</taxon>
    </lineage>
</organism>
<evidence type="ECO:0000256" key="2">
    <source>
        <dbReference type="ARBA" id="ARBA00005189"/>
    </source>
</evidence>
<dbReference type="PANTHER" id="PTHR19353">
    <property type="entry name" value="FATTY ACID DESATURASE 2"/>
    <property type="match status" value="1"/>
</dbReference>
<evidence type="ECO:0000256" key="1">
    <source>
        <dbReference type="ARBA" id="ARBA00004141"/>
    </source>
</evidence>
<evidence type="ECO:0000256" key="11">
    <source>
        <dbReference type="ARBA" id="ARBA00023136"/>
    </source>
</evidence>
<evidence type="ECO:0000256" key="4">
    <source>
        <dbReference type="ARBA" id="ARBA00022617"/>
    </source>
</evidence>
<dbReference type="Proteomes" id="UP001515480">
    <property type="component" value="Unassembled WGS sequence"/>
</dbReference>
<comment type="pathway">
    <text evidence="2">Lipid metabolism.</text>
</comment>
<protein>
    <recommendedName>
        <fullName evidence="12">Fatty acid desaturase domain-containing protein</fullName>
    </recommendedName>
</protein>
<dbReference type="PANTHER" id="PTHR19353:SF30">
    <property type="entry name" value="DELTA 8-(E)-SPHINGOLIPID DESATURASE"/>
    <property type="match status" value="1"/>
</dbReference>
<evidence type="ECO:0000256" key="5">
    <source>
        <dbReference type="ARBA" id="ARBA00022692"/>
    </source>
</evidence>
<dbReference type="GO" id="GO:0046872">
    <property type="term" value="F:metal ion binding"/>
    <property type="evidence" value="ECO:0007669"/>
    <property type="project" value="UniProtKB-KW"/>
</dbReference>
<dbReference type="Pfam" id="PF00487">
    <property type="entry name" value="FA_desaturase"/>
    <property type="match status" value="1"/>
</dbReference>